<dbReference type="PROSITE" id="PS51462">
    <property type="entry name" value="NUDIX"/>
    <property type="match status" value="1"/>
</dbReference>
<dbReference type="PANTHER" id="PTHR43046:SF14">
    <property type="entry name" value="MUTT_NUDIX FAMILY PROTEIN"/>
    <property type="match status" value="1"/>
</dbReference>
<keyword evidence="5" id="KW-1185">Reference proteome</keyword>
<name>A0A841KWI4_9FIRM</name>
<comment type="caution">
    <text evidence="4">The sequence shown here is derived from an EMBL/GenBank/DDBJ whole genome shotgun (WGS) entry which is preliminary data.</text>
</comment>
<accession>A0A841KWI4</accession>
<dbReference type="SUPFAM" id="SSF55811">
    <property type="entry name" value="Nudix"/>
    <property type="match status" value="1"/>
</dbReference>
<evidence type="ECO:0000256" key="2">
    <source>
        <dbReference type="ARBA" id="ARBA00022801"/>
    </source>
</evidence>
<dbReference type="InterPro" id="IPR015797">
    <property type="entry name" value="NUDIX_hydrolase-like_dom_sf"/>
</dbReference>
<dbReference type="RefSeq" id="WP_184312496.1">
    <property type="nucleotide sequence ID" value="NZ_JACHEN010000031.1"/>
</dbReference>
<organism evidence="4 5">
    <name type="scientific">Anaerosolibacter carboniphilus</name>
    <dbReference type="NCBI Taxonomy" id="1417629"/>
    <lineage>
        <taxon>Bacteria</taxon>
        <taxon>Bacillati</taxon>
        <taxon>Bacillota</taxon>
        <taxon>Clostridia</taxon>
        <taxon>Peptostreptococcales</taxon>
        <taxon>Thermotaleaceae</taxon>
        <taxon>Anaerosolibacter</taxon>
    </lineage>
</organism>
<comment type="cofactor">
    <cofactor evidence="1">
        <name>Mg(2+)</name>
        <dbReference type="ChEBI" id="CHEBI:18420"/>
    </cofactor>
</comment>
<dbReference type="PANTHER" id="PTHR43046">
    <property type="entry name" value="GDP-MANNOSE MANNOSYL HYDROLASE"/>
    <property type="match status" value="1"/>
</dbReference>
<evidence type="ECO:0000313" key="5">
    <source>
        <dbReference type="Proteomes" id="UP000579281"/>
    </source>
</evidence>
<dbReference type="InterPro" id="IPR020084">
    <property type="entry name" value="NUDIX_hydrolase_CS"/>
</dbReference>
<sequence>MIAKDYNKIKTVNEIDEYGTSEGILDNCTGIIVLDNDRVLLGLRTDGQGWSIAGGKMDGAETTYECAIRELEEEFGLTGLNLDYLGQVESRAFVKGVDRIVMPHIFLCKQFKGEIKIAIDEMVEYKWVKFEELEEIHHWFPPSKKALEMFLAN</sequence>
<proteinExistence type="predicted"/>
<dbReference type="EMBL" id="JACHEN010000031">
    <property type="protein sequence ID" value="MBB6217994.1"/>
    <property type="molecule type" value="Genomic_DNA"/>
</dbReference>
<keyword evidence="2" id="KW-0378">Hydrolase</keyword>
<evidence type="ECO:0000313" key="4">
    <source>
        <dbReference type="EMBL" id="MBB6217994.1"/>
    </source>
</evidence>
<dbReference type="PROSITE" id="PS00893">
    <property type="entry name" value="NUDIX_BOX"/>
    <property type="match status" value="1"/>
</dbReference>
<dbReference type="AlphaFoldDB" id="A0A841KWI4"/>
<evidence type="ECO:0000259" key="3">
    <source>
        <dbReference type="PROSITE" id="PS51462"/>
    </source>
</evidence>
<dbReference type="Pfam" id="PF00293">
    <property type="entry name" value="NUDIX"/>
    <property type="match status" value="1"/>
</dbReference>
<evidence type="ECO:0000256" key="1">
    <source>
        <dbReference type="ARBA" id="ARBA00001946"/>
    </source>
</evidence>
<reference evidence="4 5" key="1">
    <citation type="submission" date="2020-08" db="EMBL/GenBank/DDBJ databases">
        <title>Genomic Encyclopedia of Type Strains, Phase IV (KMG-IV): sequencing the most valuable type-strain genomes for metagenomic binning, comparative biology and taxonomic classification.</title>
        <authorList>
            <person name="Goeker M."/>
        </authorList>
    </citation>
    <scope>NUCLEOTIDE SEQUENCE [LARGE SCALE GENOMIC DNA]</scope>
    <source>
        <strain evidence="4 5">DSM 103526</strain>
    </source>
</reference>
<dbReference type="Gene3D" id="3.90.79.10">
    <property type="entry name" value="Nucleoside Triphosphate Pyrophosphohydrolase"/>
    <property type="match status" value="1"/>
</dbReference>
<dbReference type="GO" id="GO:0016787">
    <property type="term" value="F:hydrolase activity"/>
    <property type="evidence" value="ECO:0007669"/>
    <property type="project" value="UniProtKB-KW"/>
</dbReference>
<dbReference type="Proteomes" id="UP000579281">
    <property type="component" value="Unassembled WGS sequence"/>
</dbReference>
<gene>
    <name evidence="4" type="ORF">HNQ80_004131</name>
</gene>
<feature type="domain" description="Nudix hydrolase" evidence="3">
    <location>
        <begin position="24"/>
        <end position="151"/>
    </location>
</feature>
<protein>
    <submittedName>
        <fullName evidence="4">8-oxo-dGTP pyrophosphatase MutT (NUDIX family)</fullName>
    </submittedName>
</protein>
<dbReference type="InterPro" id="IPR000086">
    <property type="entry name" value="NUDIX_hydrolase_dom"/>
</dbReference>